<protein>
    <submittedName>
        <fullName evidence="1">Uncharacterized protein</fullName>
    </submittedName>
</protein>
<reference evidence="1 2" key="1">
    <citation type="submission" date="2019-05" db="EMBL/GenBank/DDBJ databases">
        <title>Another draft genome of Portunus trituberculatus and its Hox gene families provides insights of decapod evolution.</title>
        <authorList>
            <person name="Jeong J.-H."/>
            <person name="Song I."/>
            <person name="Kim S."/>
            <person name="Choi T."/>
            <person name="Kim D."/>
            <person name="Ryu S."/>
            <person name="Kim W."/>
        </authorList>
    </citation>
    <scope>NUCLEOTIDE SEQUENCE [LARGE SCALE GENOMIC DNA]</scope>
    <source>
        <tissue evidence="1">Muscle</tissue>
    </source>
</reference>
<accession>A0A5B7IZD9</accession>
<comment type="caution">
    <text evidence="1">The sequence shown here is derived from an EMBL/GenBank/DDBJ whole genome shotgun (WGS) entry which is preliminary data.</text>
</comment>
<sequence>MERKLLHMVRMCSSQEYSIFQLNEDALLAISGHRSAVSLATLTSCTVHRLLSPPGFLASLNVLRHPMTPSVHHYR</sequence>
<gene>
    <name evidence="1" type="ORF">E2C01_080830</name>
</gene>
<dbReference type="AlphaFoldDB" id="A0A5B7IZD9"/>
<keyword evidence="2" id="KW-1185">Reference proteome</keyword>
<dbReference type="EMBL" id="VSRR010070275">
    <property type="protein sequence ID" value="MPC86018.1"/>
    <property type="molecule type" value="Genomic_DNA"/>
</dbReference>
<dbReference type="Proteomes" id="UP000324222">
    <property type="component" value="Unassembled WGS sequence"/>
</dbReference>
<organism evidence="1 2">
    <name type="scientific">Portunus trituberculatus</name>
    <name type="common">Swimming crab</name>
    <name type="synonym">Neptunus trituberculatus</name>
    <dbReference type="NCBI Taxonomy" id="210409"/>
    <lineage>
        <taxon>Eukaryota</taxon>
        <taxon>Metazoa</taxon>
        <taxon>Ecdysozoa</taxon>
        <taxon>Arthropoda</taxon>
        <taxon>Crustacea</taxon>
        <taxon>Multicrustacea</taxon>
        <taxon>Malacostraca</taxon>
        <taxon>Eumalacostraca</taxon>
        <taxon>Eucarida</taxon>
        <taxon>Decapoda</taxon>
        <taxon>Pleocyemata</taxon>
        <taxon>Brachyura</taxon>
        <taxon>Eubrachyura</taxon>
        <taxon>Portunoidea</taxon>
        <taxon>Portunidae</taxon>
        <taxon>Portuninae</taxon>
        <taxon>Portunus</taxon>
    </lineage>
</organism>
<proteinExistence type="predicted"/>
<evidence type="ECO:0000313" key="2">
    <source>
        <dbReference type="Proteomes" id="UP000324222"/>
    </source>
</evidence>
<name>A0A5B7IZD9_PORTR</name>
<evidence type="ECO:0000313" key="1">
    <source>
        <dbReference type="EMBL" id="MPC86018.1"/>
    </source>
</evidence>